<dbReference type="SUPFAM" id="SSF51735">
    <property type="entry name" value="NAD(P)-binding Rossmann-fold domains"/>
    <property type="match status" value="1"/>
</dbReference>
<dbReference type="PANTHER" id="PTHR43157">
    <property type="entry name" value="PHOSPHATIDYLINOSITOL-GLYCAN BIOSYNTHESIS CLASS F PROTEIN-RELATED"/>
    <property type="match status" value="1"/>
</dbReference>
<dbReference type="Pfam" id="PF00106">
    <property type="entry name" value="adh_short"/>
    <property type="match status" value="1"/>
</dbReference>
<dbReference type="Gene3D" id="3.40.50.720">
    <property type="entry name" value="NAD(P)-binding Rossmann-like Domain"/>
    <property type="match status" value="1"/>
</dbReference>
<dbReference type="AlphaFoldDB" id="A0A914C291"/>
<protein>
    <submittedName>
        <fullName evidence="3">Uncharacterized protein</fullName>
    </submittedName>
</protein>
<dbReference type="PANTHER" id="PTHR43157:SF31">
    <property type="entry name" value="PHOSPHATIDYLINOSITOL-GLYCAN BIOSYNTHESIS CLASS F PROTEIN"/>
    <property type="match status" value="1"/>
</dbReference>
<name>A0A914C291_9BILA</name>
<accession>A0A914C291</accession>
<sequence>MPRLFKRTILITGSTEGIGKEIALELASNSAENFVIIHGKRKEKCEETLDYLIKENRLENVGNVEYVVADFSSFYEISRMAEEVKLRFPRLNVLIACASILNPRRVESKEGIELTLQVNHLAHFYLWNTLLSILEDNVPSRIITVGSMLHGWNPSPVDWWDDVMCEKFYDKFMQYSRTKMMNHLATFYLHRLLLKHGMQFRVTANVIDVEEKLEKKRNSNFLSISDLHLNNNNNNHGCGVHTLVRLAEGKEYENVSGKYFDAHGKQIRPAAEATDERVQNRLWELSKEICGRFLKN</sequence>
<dbReference type="WBParaSite" id="ACRNAN_Path_157.g564.t1">
    <property type="protein sequence ID" value="ACRNAN_Path_157.g564.t1"/>
    <property type="gene ID" value="ACRNAN_Path_157.g564"/>
</dbReference>
<proteinExistence type="predicted"/>
<dbReference type="InterPro" id="IPR036291">
    <property type="entry name" value="NAD(P)-bd_dom_sf"/>
</dbReference>
<keyword evidence="1" id="KW-0560">Oxidoreductase</keyword>
<dbReference type="Proteomes" id="UP000887540">
    <property type="component" value="Unplaced"/>
</dbReference>
<dbReference type="GO" id="GO:0016491">
    <property type="term" value="F:oxidoreductase activity"/>
    <property type="evidence" value="ECO:0007669"/>
    <property type="project" value="UniProtKB-KW"/>
</dbReference>
<evidence type="ECO:0000256" key="1">
    <source>
        <dbReference type="ARBA" id="ARBA00023002"/>
    </source>
</evidence>
<evidence type="ECO:0000313" key="2">
    <source>
        <dbReference type="Proteomes" id="UP000887540"/>
    </source>
</evidence>
<evidence type="ECO:0000313" key="3">
    <source>
        <dbReference type="WBParaSite" id="ACRNAN_Path_157.g564.t1"/>
    </source>
</evidence>
<dbReference type="InterPro" id="IPR002347">
    <property type="entry name" value="SDR_fam"/>
</dbReference>
<organism evidence="2 3">
    <name type="scientific">Acrobeloides nanus</name>
    <dbReference type="NCBI Taxonomy" id="290746"/>
    <lineage>
        <taxon>Eukaryota</taxon>
        <taxon>Metazoa</taxon>
        <taxon>Ecdysozoa</taxon>
        <taxon>Nematoda</taxon>
        <taxon>Chromadorea</taxon>
        <taxon>Rhabditida</taxon>
        <taxon>Tylenchina</taxon>
        <taxon>Cephalobomorpha</taxon>
        <taxon>Cephaloboidea</taxon>
        <taxon>Cephalobidae</taxon>
        <taxon>Acrobeloides</taxon>
    </lineage>
</organism>
<keyword evidence="2" id="KW-1185">Reference proteome</keyword>
<reference evidence="3" key="1">
    <citation type="submission" date="2022-11" db="UniProtKB">
        <authorList>
            <consortium name="WormBaseParasite"/>
        </authorList>
    </citation>
    <scope>IDENTIFICATION</scope>
</reference>